<protein>
    <recommendedName>
        <fullName evidence="1">TOTE conflict system primase domain-containing protein</fullName>
    </recommendedName>
</protein>
<dbReference type="EMBL" id="UINC01002517">
    <property type="protein sequence ID" value="SUZ97523.1"/>
    <property type="molecule type" value="Genomic_DNA"/>
</dbReference>
<evidence type="ECO:0000313" key="2">
    <source>
        <dbReference type="EMBL" id="SUZ97523.1"/>
    </source>
</evidence>
<gene>
    <name evidence="2" type="ORF">METZ01_LOCUS50377</name>
</gene>
<sequence length="522" mass="60034">MEKEFIELFKGYEGDFGIADMSNTSIDSDKNKIKPNYEWAGRPITDKDYLDHLSGKKSIGIQPCRIDKTVQFGCIDVDPPDYGAFKIENYLASIQQHKLPIVPILSKSGGLHCYVFLKEPIPTIDLIEALKAFLLPLGLKPTTEVFPKQKELQKDDKGDIKPGNFINLPYYNNGSSNRYAIDKNNSKLSFEEFIKFANESKVDNETLTKLVEEAHRNILLGTDPEFEDGPPCLALCSKTKLDDGRDRFMYNYMVFAKKKYKDKWPDQVSKANYSYLDDPWDKAKLDSKIKAWKGDTAGHTCYEDPIQDKCLRSVCYKRPFGVKSDKNNAFPEITDFQVIKYAEPEYRFNVVMPNDDKIGVVIPNLKSMTIQGELLRLIWSQTFIKFDTLKPKVFDAKLNEWSKNIQKITPPKGTQIDDRLAEELYQYCINGPPAPQRKQLHLGSCFTEAGFHYFRWNSFVEHLGSSWKIPEEKIGQILRDKCHVEFNYSFNVDGKTLKVCKVAQLHTDLIEHTPVERKGTNY</sequence>
<dbReference type="Pfam" id="PF22548">
    <property type="entry name" value="AEP-TOTE"/>
    <property type="match status" value="1"/>
</dbReference>
<dbReference type="InterPro" id="IPR054347">
    <property type="entry name" value="TOTE_primase"/>
</dbReference>
<dbReference type="AlphaFoldDB" id="A0A381S8U2"/>
<evidence type="ECO:0000259" key="1">
    <source>
        <dbReference type="Pfam" id="PF22548"/>
    </source>
</evidence>
<accession>A0A381S8U2</accession>
<reference evidence="2" key="1">
    <citation type="submission" date="2018-05" db="EMBL/GenBank/DDBJ databases">
        <authorList>
            <person name="Lanie J.A."/>
            <person name="Ng W.-L."/>
            <person name="Kazmierczak K.M."/>
            <person name="Andrzejewski T.M."/>
            <person name="Davidsen T.M."/>
            <person name="Wayne K.J."/>
            <person name="Tettelin H."/>
            <person name="Glass J.I."/>
            <person name="Rusch D."/>
            <person name="Podicherti R."/>
            <person name="Tsui H.-C.T."/>
            <person name="Winkler M.E."/>
        </authorList>
    </citation>
    <scope>NUCLEOTIDE SEQUENCE</scope>
</reference>
<organism evidence="2">
    <name type="scientific">marine metagenome</name>
    <dbReference type="NCBI Taxonomy" id="408172"/>
    <lineage>
        <taxon>unclassified sequences</taxon>
        <taxon>metagenomes</taxon>
        <taxon>ecological metagenomes</taxon>
    </lineage>
</organism>
<name>A0A381S8U2_9ZZZZ</name>
<proteinExistence type="predicted"/>
<feature type="domain" description="TOTE conflict system primase" evidence="1">
    <location>
        <begin position="40"/>
        <end position="182"/>
    </location>
</feature>